<accession>A0ABV1D4D9</accession>
<organism evidence="2 3">
    <name type="scientific">Enterocloster hominis</name>
    <name type="common">ex Hitch et al. 2024</name>
    <dbReference type="NCBI Taxonomy" id="1917870"/>
    <lineage>
        <taxon>Bacteria</taxon>
        <taxon>Bacillati</taxon>
        <taxon>Bacillota</taxon>
        <taxon>Clostridia</taxon>
        <taxon>Lachnospirales</taxon>
        <taxon>Lachnospiraceae</taxon>
        <taxon>Enterocloster</taxon>
    </lineage>
</organism>
<keyword evidence="3" id="KW-1185">Reference proteome</keyword>
<evidence type="ECO:0000313" key="3">
    <source>
        <dbReference type="Proteomes" id="UP001454086"/>
    </source>
</evidence>
<reference evidence="2 3" key="1">
    <citation type="submission" date="2024-03" db="EMBL/GenBank/DDBJ databases">
        <title>Human intestinal bacterial collection.</title>
        <authorList>
            <person name="Pauvert C."/>
            <person name="Hitch T.C.A."/>
            <person name="Clavel T."/>
        </authorList>
    </citation>
    <scope>NUCLEOTIDE SEQUENCE [LARGE SCALE GENOMIC DNA]</scope>
    <source>
        <strain evidence="2 3">CLA-SR-H021</strain>
    </source>
</reference>
<dbReference type="Proteomes" id="UP001454086">
    <property type="component" value="Unassembled WGS sequence"/>
</dbReference>
<dbReference type="EMBL" id="JBBMFM010000019">
    <property type="protein sequence ID" value="MEQ2424845.1"/>
    <property type="molecule type" value="Genomic_DNA"/>
</dbReference>
<dbReference type="RefSeq" id="WP_234852376.1">
    <property type="nucleotide sequence ID" value="NZ_JBBMFM010000019.1"/>
</dbReference>
<sequence>MNKEEFQKALKPITDGLFGKQGTRRYERPHFPLRPLDRMLRDLASIDAVEWFRYVFSREPLNGKFNDGQRRDWMEHALACGREYAVKVMEEYKSSDPEVIAKAMGMKVSYPTYPEKTDRVLFAEYRVPDTICIYMDAVKKAKKFLEKPEIRDVLTDSLNISRLLLAHELFHYVEEKYKHEIYTRTEKIRLWSLGPLHNDSTIIALSEIAAMAFAREITGIPYAPYVMDVFLVYGYSPEEASGLYEEMMEFAGLKPCPSVEELETVRAEGGSGMAEDGSGPVKDGSGPAEDGSGPAEGGSGPVKDDSGLPEDDPDPAKAMGRPSDAD</sequence>
<evidence type="ECO:0008006" key="4">
    <source>
        <dbReference type="Google" id="ProtNLM"/>
    </source>
</evidence>
<evidence type="ECO:0000313" key="2">
    <source>
        <dbReference type="EMBL" id="MEQ2424845.1"/>
    </source>
</evidence>
<gene>
    <name evidence="2" type="ORF">WMQ36_07660</name>
</gene>
<evidence type="ECO:0000256" key="1">
    <source>
        <dbReference type="SAM" id="MobiDB-lite"/>
    </source>
</evidence>
<feature type="region of interest" description="Disordered" evidence="1">
    <location>
        <begin position="266"/>
        <end position="326"/>
    </location>
</feature>
<comment type="caution">
    <text evidence="2">The sequence shown here is derived from an EMBL/GenBank/DDBJ whole genome shotgun (WGS) entry which is preliminary data.</text>
</comment>
<name>A0ABV1D4D9_9FIRM</name>
<protein>
    <recommendedName>
        <fullName evidence="4">ImmA/IrrE family metallo-endopeptidase</fullName>
    </recommendedName>
</protein>
<proteinExistence type="predicted"/>